<sequence>MICFIIFFTSIIFRIALVSAESESEKFNAILSDPDETKRLFGDISNDAFLDWNNDIPQSLDDGKIVLHSFLGFTYTYENVNWQDINSTSRRIILDSTRICMAFNVISFMISSTILSFYLLLATIFVQIMHYLQMLTYIPGKQFLPFNIKLYHVYNKHLIDFSMDFADNIKINTLYSKYSQLFD</sequence>
<evidence type="ECO:0000313" key="3">
    <source>
        <dbReference type="EMBL" id="CAI5443479.1"/>
    </source>
</evidence>
<evidence type="ECO:0000256" key="2">
    <source>
        <dbReference type="SAM" id="SignalP"/>
    </source>
</evidence>
<organism evidence="3 4">
    <name type="scientific">Caenorhabditis angaria</name>
    <dbReference type="NCBI Taxonomy" id="860376"/>
    <lineage>
        <taxon>Eukaryota</taxon>
        <taxon>Metazoa</taxon>
        <taxon>Ecdysozoa</taxon>
        <taxon>Nematoda</taxon>
        <taxon>Chromadorea</taxon>
        <taxon>Rhabditida</taxon>
        <taxon>Rhabditina</taxon>
        <taxon>Rhabditomorpha</taxon>
        <taxon>Rhabditoidea</taxon>
        <taxon>Rhabditidae</taxon>
        <taxon>Peloderinae</taxon>
        <taxon>Caenorhabditis</taxon>
    </lineage>
</organism>
<keyword evidence="1" id="KW-0812">Transmembrane</keyword>
<keyword evidence="2" id="KW-0732">Signal</keyword>
<feature type="transmembrane region" description="Helical" evidence="1">
    <location>
        <begin position="101"/>
        <end position="126"/>
    </location>
</feature>
<gene>
    <name evidence="3" type="ORF">CAMP_LOCUS6116</name>
</gene>
<feature type="chain" id="PRO_5040221813" evidence="2">
    <location>
        <begin position="21"/>
        <end position="183"/>
    </location>
</feature>
<protein>
    <submittedName>
        <fullName evidence="3">Uncharacterized protein</fullName>
    </submittedName>
</protein>
<evidence type="ECO:0000256" key="1">
    <source>
        <dbReference type="SAM" id="Phobius"/>
    </source>
</evidence>
<comment type="caution">
    <text evidence="3">The sequence shown here is derived from an EMBL/GenBank/DDBJ whole genome shotgun (WGS) entry which is preliminary data.</text>
</comment>
<dbReference type="EMBL" id="CANHGI010000002">
    <property type="protein sequence ID" value="CAI5443479.1"/>
    <property type="molecule type" value="Genomic_DNA"/>
</dbReference>
<evidence type="ECO:0000313" key="4">
    <source>
        <dbReference type="Proteomes" id="UP001152747"/>
    </source>
</evidence>
<accession>A0A9P1IDZ8</accession>
<reference evidence="3" key="1">
    <citation type="submission" date="2022-11" db="EMBL/GenBank/DDBJ databases">
        <authorList>
            <person name="Kikuchi T."/>
        </authorList>
    </citation>
    <scope>NUCLEOTIDE SEQUENCE</scope>
    <source>
        <strain evidence="3">PS1010</strain>
    </source>
</reference>
<name>A0A9P1IDZ8_9PELO</name>
<dbReference type="Proteomes" id="UP001152747">
    <property type="component" value="Unassembled WGS sequence"/>
</dbReference>
<keyword evidence="1" id="KW-1133">Transmembrane helix</keyword>
<feature type="signal peptide" evidence="2">
    <location>
        <begin position="1"/>
        <end position="20"/>
    </location>
</feature>
<keyword evidence="4" id="KW-1185">Reference proteome</keyword>
<dbReference type="AlphaFoldDB" id="A0A9P1IDZ8"/>
<proteinExistence type="predicted"/>
<keyword evidence="1" id="KW-0472">Membrane</keyword>